<dbReference type="Proteomes" id="UP000886611">
    <property type="component" value="Unassembled WGS sequence"/>
</dbReference>
<dbReference type="EMBL" id="JAATIS010008602">
    <property type="protein sequence ID" value="KAG2456433.1"/>
    <property type="molecule type" value="Genomic_DNA"/>
</dbReference>
<dbReference type="Gene3D" id="3.10.100.10">
    <property type="entry name" value="Mannose-Binding Protein A, subunit A"/>
    <property type="match status" value="1"/>
</dbReference>
<dbReference type="InterPro" id="IPR016187">
    <property type="entry name" value="CTDL_fold"/>
</dbReference>
<evidence type="ECO:0000313" key="3">
    <source>
        <dbReference type="Proteomes" id="UP000886611"/>
    </source>
</evidence>
<feature type="coiled-coil region" evidence="1">
    <location>
        <begin position="107"/>
        <end position="145"/>
    </location>
</feature>
<comment type="caution">
    <text evidence="2">The sequence shown here is derived from an EMBL/GenBank/DDBJ whole genome shotgun (WGS) entry which is preliminary data.</text>
</comment>
<dbReference type="AlphaFoldDB" id="A0A8X8BFE0"/>
<feature type="coiled-coil region" evidence="1">
    <location>
        <begin position="3"/>
        <end position="59"/>
    </location>
</feature>
<dbReference type="SUPFAM" id="SSF56436">
    <property type="entry name" value="C-type lectin-like"/>
    <property type="match status" value="1"/>
</dbReference>
<keyword evidence="3" id="KW-1185">Reference proteome</keyword>
<gene>
    <name evidence="2" type="primary">Fcer2</name>
    <name evidence="2" type="ORF">GTO96_0012513</name>
</gene>
<feature type="non-terminal residue" evidence="2">
    <location>
        <position position="389"/>
    </location>
</feature>
<feature type="non-terminal residue" evidence="2">
    <location>
        <position position="1"/>
    </location>
</feature>
<proteinExistence type="predicted"/>
<name>A0A8X8BFE0_POLSE</name>
<accession>A0A8X8BFE0</accession>
<organism evidence="2 3">
    <name type="scientific">Polypterus senegalus</name>
    <name type="common">Senegal bichir</name>
    <dbReference type="NCBI Taxonomy" id="55291"/>
    <lineage>
        <taxon>Eukaryota</taxon>
        <taxon>Metazoa</taxon>
        <taxon>Chordata</taxon>
        <taxon>Craniata</taxon>
        <taxon>Vertebrata</taxon>
        <taxon>Euteleostomi</taxon>
        <taxon>Actinopterygii</taxon>
        <taxon>Polypteriformes</taxon>
        <taxon>Polypteridae</taxon>
        <taxon>Polypterus</taxon>
    </lineage>
</organism>
<reference evidence="2 3" key="1">
    <citation type="journal article" date="2021" name="Cell">
        <title>Tracing the genetic footprints of vertebrate landing in non-teleost ray-finned fishes.</title>
        <authorList>
            <person name="Bi X."/>
            <person name="Wang K."/>
            <person name="Yang L."/>
            <person name="Pan H."/>
            <person name="Jiang H."/>
            <person name="Wei Q."/>
            <person name="Fang M."/>
            <person name="Yu H."/>
            <person name="Zhu C."/>
            <person name="Cai Y."/>
            <person name="He Y."/>
            <person name="Gan X."/>
            <person name="Zeng H."/>
            <person name="Yu D."/>
            <person name="Zhu Y."/>
            <person name="Jiang H."/>
            <person name="Qiu Q."/>
            <person name="Yang H."/>
            <person name="Zhang Y.E."/>
            <person name="Wang W."/>
            <person name="Zhu M."/>
            <person name="He S."/>
            <person name="Zhang G."/>
        </authorList>
    </citation>
    <scope>NUCLEOTIDE SEQUENCE [LARGE SCALE GENOMIC DNA]</scope>
    <source>
        <strain evidence="2">Bchr_013</strain>
    </source>
</reference>
<sequence length="389" mass="45476">MLNSECEKNNSDVQEIIDNLNSEWKRNYSELHESRDTLQSECDRNNTEMQETLDNAQSEWKANFSDLQKSQDMLKSECDRNYTEVQKTIDQCSLNCSELQKSQDMLKSECNTNNSNLQETLDNVNSEWKRKYNDLQESRDTLQSKYVTLNVTHYEVTKEFSVLKEFYCDGTNTSPGNTCSVCKPDWVPFSSKCYFISTDKLTWKESRDWCEASDGRLVNIESTDVLCGVDIMDQKARAYSVRTGTRRWPVAVFYNILDLAAMNAHVLYKACTGSTEKRRVFMAHLAEELRRRFLQEKAMEKEKMQHQQASFLRPQLPPGKKVQCQVLIQCNRNHTTERPAVIQLERRAEKDRDGNALLICHLCLLLTVYMEEKEEEEEEMDLEEHKHRG</sequence>
<evidence type="ECO:0000256" key="1">
    <source>
        <dbReference type="SAM" id="Coils"/>
    </source>
</evidence>
<dbReference type="InterPro" id="IPR016186">
    <property type="entry name" value="C-type_lectin-like/link_sf"/>
</dbReference>
<keyword evidence="1" id="KW-0175">Coiled coil</keyword>
<dbReference type="PANTHER" id="PTHR46599">
    <property type="entry name" value="PIGGYBAC TRANSPOSABLE ELEMENT-DERIVED PROTEIN 4"/>
    <property type="match status" value="1"/>
</dbReference>
<protein>
    <submittedName>
        <fullName evidence="2">FCER2 protein</fullName>
    </submittedName>
</protein>
<evidence type="ECO:0000313" key="2">
    <source>
        <dbReference type="EMBL" id="KAG2456433.1"/>
    </source>
</evidence>
<dbReference type="PANTHER" id="PTHR46599:SF6">
    <property type="entry name" value="DUAL SPECIFICITY PHOSPHATASE 26"/>
    <property type="match status" value="1"/>
</dbReference>